<organism evidence="1 2">
    <name type="scientific">Tetrahymena thermophila (strain SB210)</name>
    <dbReference type="NCBI Taxonomy" id="312017"/>
    <lineage>
        <taxon>Eukaryota</taxon>
        <taxon>Sar</taxon>
        <taxon>Alveolata</taxon>
        <taxon>Ciliophora</taxon>
        <taxon>Intramacronucleata</taxon>
        <taxon>Oligohymenophorea</taxon>
        <taxon>Hymenostomatida</taxon>
        <taxon>Tetrahymenina</taxon>
        <taxon>Tetrahymenidae</taxon>
        <taxon>Tetrahymena</taxon>
    </lineage>
</organism>
<gene>
    <name evidence="1" type="ORF">TTHERM_01326820</name>
</gene>
<dbReference type="EMBL" id="GG662578">
    <property type="protein sequence ID" value="EAR82083.1"/>
    <property type="molecule type" value="Genomic_DNA"/>
</dbReference>
<name>Q229X1_TETTS</name>
<accession>Q229X1</accession>
<keyword evidence="2" id="KW-1185">Reference proteome</keyword>
<dbReference type="GeneID" id="7841114"/>
<dbReference type="Gene3D" id="3.30.450.30">
    <property type="entry name" value="Dynein light chain 2a, cytoplasmic"/>
    <property type="match status" value="1"/>
</dbReference>
<dbReference type="RefSeq" id="XP_001029746.1">
    <property type="nucleotide sequence ID" value="XM_001029746.3"/>
</dbReference>
<protein>
    <recommendedName>
        <fullName evidence="3">Roadblock/LC7 domain protein</fullName>
    </recommendedName>
</protein>
<dbReference type="AlphaFoldDB" id="Q229X1"/>
<dbReference type="OMA" id="CIVEHEK"/>
<evidence type="ECO:0008006" key="3">
    <source>
        <dbReference type="Google" id="ProtNLM"/>
    </source>
</evidence>
<dbReference type="HOGENOM" id="CLU_1829250_0_0_1"/>
<sequence>MFKPLKLNEFLSEITQREPSFKCVFLSSNQDGIIATNDWNQKSFISNMTALWEESIFVGQFLNNDIAAEQEEMGEECLSMNVSIQTQIVHHDNGTVILQNICNNLLFGVCSKKDPNHAILLQKAQNIKKLIEEEIKKASAA</sequence>
<evidence type="ECO:0000313" key="2">
    <source>
        <dbReference type="Proteomes" id="UP000009168"/>
    </source>
</evidence>
<dbReference type="Proteomes" id="UP000009168">
    <property type="component" value="Unassembled WGS sequence"/>
</dbReference>
<dbReference type="KEGG" id="tet:TTHERM_01326820"/>
<proteinExistence type="predicted"/>
<reference evidence="2" key="1">
    <citation type="journal article" date="2006" name="PLoS Biol.">
        <title>Macronuclear genome sequence of the ciliate Tetrahymena thermophila, a model eukaryote.</title>
        <authorList>
            <person name="Eisen J.A."/>
            <person name="Coyne R.S."/>
            <person name="Wu M."/>
            <person name="Wu D."/>
            <person name="Thiagarajan M."/>
            <person name="Wortman J.R."/>
            <person name="Badger J.H."/>
            <person name="Ren Q."/>
            <person name="Amedeo P."/>
            <person name="Jones K.M."/>
            <person name="Tallon L.J."/>
            <person name="Delcher A.L."/>
            <person name="Salzberg S.L."/>
            <person name="Silva J.C."/>
            <person name="Haas B.J."/>
            <person name="Majoros W.H."/>
            <person name="Farzad M."/>
            <person name="Carlton J.M."/>
            <person name="Smith R.K. Jr."/>
            <person name="Garg J."/>
            <person name="Pearlman R.E."/>
            <person name="Karrer K.M."/>
            <person name="Sun L."/>
            <person name="Manning G."/>
            <person name="Elde N.C."/>
            <person name="Turkewitz A.P."/>
            <person name="Asai D.J."/>
            <person name="Wilkes D.E."/>
            <person name="Wang Y."/>
            <person name="Cai H."/>
            <person name="Collins K."/>
            <person name="Stewart B.A."/>
            <person name="Lee S.R."/>
            <person name="Wilamowska K."/>
            <person name="Weinberg Z."/>
            <person name="Ruzzo W.L."/>
            <person name="Wloga D."/>
            <person name="Gaertig J."/>
            <person name="Frankel J."/>
            <person name="Tsao C.-C."/>
            <person name="Gorovsky M.A."/>
            <person name="Keeling P.J."/>
            <person name="Waller R.F."/>
            <person name="Patron N.J."/>
            <person name="Cherry J.M."/>
            <person name="Stover N.A."/>
            <person name="Krieger C.J."/>
            <person name="del Toro C."/>
            <person name="Ryder H.F."/>
            <person name="Williamson S.C."/>
            <person name="Barbeau R.A."/>
            <person name="Hamilton E.P."/>
            <person name="Orias E."/>
        </authorList>
    </citation>
    <scope>NUCLEOTIDE SEQUENCE [LARGE SCALE GENOMIC DNA]</scope>
    <source>
        <strain evidence="2">SB210</strain>
    </source>
</reference>
<dbReference type="InParanoid" id="Q229X1"/>
<evidence type="ECO:0000313" key="1">
    <source>
        <dbReference type="EMBL" id="EAR82083.1"/>
    </source>
</evidence>